<reference evidence="1 2" key="1">
    <citation type="journal article" date="2020" name="Front. Microbiol.">
        <title>Single-cell genomics of novel Actinobacteria with the Wood-Ljungdahl pathway discovered in a serpentinizing system.</title>
        <authorList>
            <person name="Merino N."/>
            <person name="Kawai M."/>
            <person name="Boyd E.S."/>
            <person name="Colman D.R."/>
            <person name="McGlynn S.E."/>
            <person name="Nealson K.H."/>
            <person name="Kurokawa K."/>
            <person name="Hongoh Y."/>
        </authorList>
    </citation>
    <scope>NUCLEOTIDE SEQUENCE [LARGE SCALE GENOMIC DNA]</scope>
    <source>
        <strain evidence="1 2">S42</strain>
    </source>
</reference>
<dbReference type="Gene3D" id="3.40.630.30">
    <property type="match status" value="1"/>
</dbReference>
<gene>
    <name evidence="1" type="ORF">HKBW3S42_01650</name>
</gene>
<dbReference type="InterPro" id="IPR016181">
    <property type="entry name" value="Acyl_CoA_acyltransferase"/>
</dbReference>
<organism evidence="1 2">
    <name type="scientific">Candidatus Hakubella thermalkaliphila</name>
    <dbReference type="NCBI Taxonomy" id="2754717"/>
    <lineage>
        <taxon>Bacteria</taxon>
        <taxon>Bacillati</taxon>
        <taxon>Actinomycetota</taxon>
        <taxon>Actinomycetota incertae sedis</taxon>
        <taxon>Candidatus Hakubellales</taxon>
        <taxon>Candidatus Hakubellaceae</taxon>
        <taxon>Candidatus Hakubella</taxon>
    </lineage>
</organism>
<dbReference type="EMBL" id="BLSA01000398">
    <property type="protein sequence ID" value="GFP33316.1"/>
    <property type="molecule type" value="Genomic_DNA"/>
</dbReference>
<name>A0A6V8PQI0_9ACTN</name>
<evidence type="ECO:0000313" key="1">
    <source>
        <dbReference type="EMBL" id="GFP33316.1"/>
    </source>
</evidence>
<proteinExistence type="predicted"/>
<dbReference type="Proteomes" id="UP000568877">
    <property type="component" value="Unassembled WGS sequence"/>
</dbReference>
<sequence>MKASAADGDVQEILEQAVRRFKPKYVALIAPKISIPRKDCHRSASDCYYRLDLSDLHVNQKLRYTIRHASRELHIEKSRKIEDEHLLLLSEFVDSHKIDADTRYIFEKIPKYLSSVSTAWVFSARNDAKRLVAFDIAEFGARDYIFYMFNFMSRRSYVPGASDILLHEVIKAAQEQGKSFVNLGLGINEGVAFF</sequence>
<comment type="caution">
    <text evidence="1">The sequence shown here is derived from an EMBL/GenBank/DDBJ whole genome shotgun (WGS) entry which is preliminary data.</text>
</comment>
<evidence type="ECO:0000313" key="2">
    <source>
        <dbReference type="Proteomes" id="UP000568877"/>
    </source>
</evidence>
<accession>A0A6V8PQI0</accession>
<dbReference type="SUPFAM" id="SSF55729">
    <property type="entry name" value="Acyl-CoA N-acyltransferases (Nat)"/>
    <property type="match status" value="1"/>
</dbReference>
<evidence type="ECO:0008006" key="3">
    <source>
        <dbReference type="Google" id="ProtNLM"/>
    </source>
</evidence>
<protein>
    <recommendedName>
        <fullName evidence="3">BioF2-like acetyltransferase domain-containing protein</fullName>
    </recommendedName>
</protein>
<dbReference type="AlphaFoldDB" id="A0A6V8PQI0"/>